<feature type="transmembrane region" description="Helical" evidence="1">
    <location>
        <begin position="203"/>
        <end position="228"/>
    </location>
</feature>
<organism evidence="2 3">
    <name type="scientific">Saccharothrix xinjiangensis</name>
    <dbReference type="NCBI Taxonomy" id="204798"/>
    <lineage>
        <taxon>Bacteria</taxon>
        <taxon>Bacillati</taxon>
        <taxon>Actinomycetota</taxon>
        <taxon>Actinomycetes</taxon>
        <taxon>Pseudonocardiales</taxon>
        <taxon>Pseudonocardiaceae</taxon>
        <taxon>Saccharothrix</taxon>
    </lineage>
</organism>
<protein>
    <recommendedName>
        <fullName evidence="4">ABC-2 type transport system permease protein</fullName>
    </recommendedName>
</protein>
<feature type="transmembrane region" description="Helical" evidence="1">
    <location>
        <begin position="175"/>
        <end position="196"/>
    </location>
</feature>
<evidence type="ECO:0000256" key="1">
    <source>
        <dbReference type="SAM" id="Phobius"/>
    </source>
</evidence>
<feature type="transmembrane region" description="Helical" evidence="1">
    <location>
        <begin position="130"/>
        <end position="160"/>
    </location>
</feature>
<accession>A0ABV9XZ61</accession>
<feature type="transmembrane region" description="Helical" evidence="1">
    <location>
        <begin position="87"/>
        <end position="109"/>
    </location>
</feature>
<keyword evidence="1" id="KW-0812">Transmembrane</keyword>
<evidence type="ECO:0000313" key="3">
    <source>
        <dbReference type="Proteomes" id="UP001595833"/>
    </source>
</evidence>
<dbReference type="RefSeq" id="WP_344040089.1">
    <property type="nucleotide sequence ID" value="NZ_BAAAKE010000020.1"/>
</dbReference>
<name>A0ABV9XZ61_9PSEU</name>
<reference evidence="3" key="1">
    <citation type="journal article" date="2019" name="Int. J. Syst. Evol. Microbiol.">
        <title>The Global Catalogue of Microorganisms (GCM) 10K type strain sequencing project: providing services to taxonomists for standard genome sequencing and annotation.</title>
        <authorList>
            <consortium name="The Broad Institute Genomics Platform"/>
            <consortium name="The Broad Institute Genome Sequencing Center for Infectious Disease"/>
            <person name="Wu L."/>
            <person name="Ma J."/>
        </authorList>
    </citation>
    <scope>NUCLEOTIDE SEQUENCE [LARGE SCALE GENOMIC DNA]</scope>
    <source>
        <strain evidence="3">KCTC 12848</strain>
    </source>
</reference>
<feature type="transmembrane region" description="Helical" evidence="1">
    <location>
        <begin position="248"/>
        <end position="272"/>
    </location>
</feature>
<evidence type="ECO:0000313" key="2">
    <source>
        <dbReference type="EMBL" id="MFC5055700.1"/>
    </source>
</evidence>
<comment type="caution">
    <text evidence="2">The sequence shown here is derived from an EMBL/GenBank/DDBJ whole genome shotgun (WGS) entry which is preliminary data.</text>
</comment>
<keyword evidence="3" id="KW-1185">Reference proteome</keyword>
<keyword evidence="1" id="KW-1133">Transmembrane helix</keyword>
<evidence type="ECO:0008006" key="4">
    <source>
        <dbReference type="Google" id="ProtNLM"/>
    </source>
</evidence>
<proteinExistence type="predicted"/>
<feature type="transmembrane region" description="Helical" evidence="1">
    <location>
        <begin position="47"/>
        <end position="67"/>
    </location>
</feature>
<sequence>MTDNLVPLAGRARPRASNAELPTPRGGGFPGAVSSEWSKFWTLRSTWWTLIASTLLLAAFTAVIALATRLQVQAENGQPGSVPVGSVGVSGLQLVQFAIIALAIIAVCSEYQTGSIRSTLQWVPKRVRMIAAKTTVVTVVCAATGIVFGLLGDGIAWIALGPYRSGGVDDVVRDVLAVTVYLTSLGVFSMGLGFMIRSTAGTFAIALLAVFGLPAAFQAVDSAILNTMGQYLPLSAGGYLIDRAVEPYGPGTAVAVLVAWAVVAVVAGGVLLKRRDA</sequence>
<dbReference type="Proteomes" id="UP001595833">
    <property type="component" value="Unassembled WGS sequence"/>
</dbReference>
<dbReference type="EMBL" id="JBHSJB010000016">
    <property type="protein sequence ID" value="MFC5055700.1"/>
    <property type="molecule type" value="Genomic_DNA"/>
</dbReference>
<keyword evidence="1" id="KW-0472">Membrane</keyword>
<gene>
    <name evidence="2" type="ORF">ACFPFM_18295</name>
</gene>